<dbReference type="EMBL" id="JBBPDW010000007">
    <property type="protein sequence ID" value="KAK7550781.1"/>
    <property type="molecule type" value="Genomic_DNA"/>
</dbReference>
<feature type="transmembrane region" description="Helical" evidence="1">
    <location>
        <begin position="12"/>
        <end position="29"/>
    </location>
</feature>
<organism evidence="2 3">
    <name type="scientific">Phyllosticta citricarpa</name>
    <dbReference type="NCBI Taxonomy" id="55181"/>
    <lineage>
        <taxon>Eukaryota</taxon>
        <taxon>Fungi</taxon>
        <taxon>Dikarya</taxon>
        <taxon>Ascomycota</taxon>
        <taxon>Pezizomycotina</taxon>
        <taxon>Dothideomycetes</taxon>
        <taxon>Dothideomycetes incertae sedis</taxon>
        <taxon>Botryosphaeriales</taxon>
        <taxon>Phyllostictaceae</taxon>
        <taxon>Phyllosticta</taxon>
    </lineage>
</organism>
<name>A0ABR1MK95_9PEZI</name>
<keyword evidence="3" id="KW-1185">Reference proteome</keyword>
<reference evidence="2 3" key="1">
    <citation type="submission" date="2024-04" db="EMBL/GenBank/DDBJ databases">
        <title>Phyllosticta paracitricarpa is synonymous to the EU quarantine fungus P. citricarpa based on phylogenomic analyses.</title>
        <authorList>
            <consortium name="Lawrence Berkeley National Laboratory"/>
            <person name="Van Ingen-Buijs V.A."/>
            <person name="Van Westerhoven A.C."/>
            <person name="Haridas S."/>
            <person name="Skiadas P."/>
            <person name="Martin F."/>
            <person name="Groenewald J.Z."/>
            <person name="Crous P.W."/>
            <person name="Seidl M.F."/>
        </authorList>
    </citation>
    <scope>NUCLEOTIDE SEQUENCE [LARGE SCALE GENOMIC DNA]</scope>
    <source>
        <strain evidence="2 3">CBS 122670</strain>
    </source>
</reference>
<keyword evidence="1" id="KW-1133">Transmembrane helix</keyword>
<evidence type="ECO:0000256" key="1">
    <source>
        <dbReference type="SAM" id="Phobius"/>
    </source>
</evidence>
<feature type="transmembrane region" description="Helical" evidence="1">
    <location>
        <begin position="35"/>
        <end position="57"/>
    </location>
</feature>
<keyword evidence="1" id="KW-0812">Transmembrane</keyword>
<evidence type="ECO:0000313" key="2">
    <source>
        <dbReference type="EMBL" id="KAK7550781.1"/>
    </source>
</evidence>
<comment type="caution">
    <text evidence="2">The sequence shown here is derived from an EMBL/GenBank/DDBJ whole genome shotgun (WGS) entry which is preliminary data.</text>
</comment>
<accession>A0ABR1MK95</accession>
<gene>
    <name evidence="2" type="ORF">IWX46DRAFT_423720</name>
</gene>
<proteinExistence type="predicted"/>
<sequence length="131" mass="14074">MASYADTCSPLCFLFVDVGLLLFASLGYTLDILPFALRCCAALHLSCIGTGAVLGLVRYGAVEWIGLENWANGPLFLTVGPGIWDLIDGCFFTSRSRGCCMCRGDGQIGFRQNTTKADTVWQAAHGDAHSM</sequence>
<protein>
    <submittedName>
        <fullName evidence="2">Uncharacterized protein</fullName>
    </submittedName>
</protein>
<evidence type="ECO:0000313" key="3">
    <source>
        <dbReference type="Proteomes" id="UP001365128"/>
    </source>
</evidence>
<dbReference type="Proteomes" id="UP001365128">
    <property type="component" value="Unassembled WGS sequence"/>
</dbReference>
<keyword evidence="1" id="KW-0472">Membrane</keyword>